<keyword evidence="2" id="KW-1185">Reference proteome</keyword>
<proteinExistence type="predicted"/>
<reference evidence="1" key="1">
    <citation type="journal article" date="2022" name="bioRxiv">
        <title>Sequencing and chromosome-scale assembly of the giantPleurodeles waltlgenome.</title>
        <authorList>
            <person name="Brown T."/>
            <person name="Elewa A."/>
            <person name="Iarovenko S."/>
            <person name="Subramanian E."/>
            <person name="Araus A.J."/>
            <person name="Petzold A."/>
            <person name="Susuki M."/>
            <person name="Suzuki K.-i.T."/>
            <person name="Hayashi T."/>
            <person name="Toyoda A."/>
            <person name="Oliveira C."/>
            <person name="Osipova E."/>
            <person name="Leigh N.D."/>
            <person name="Simon A."/>
            <person name="Yun M.H."/>
        </authorList>
    </citation>
    <scope>NUCLEOTIDE SEQUENCE</scope>
    <source>
        <strain evidence="1">20211129_DDA</strain>
        <tissue evidence="1">Liver</tissue>
    </source>
</reference>
<accession>A0AAV7MLK4</accession>
<protein>
    <submittedName>
        <fullName evidence="1">Uncharacterized protein</fullName>
    </submittedName>
</protein>
<dbReference type="AlphaFoldDB" id="A0AAV7MLK4"/>
<name>A0AAV7MLK4_PLEWA</name>
<evidence type="ECO:0000313" key="1">
    <source>
        <dbReference type="EMBL" id="KAJ1104453.1"/>
    </source>
</evidence>
<dbReference type="Proteomes" id="UP001066276">
    <property type="component" value="Chromosome 9"/>
</dbReference>
<gene>
    <name evidence="1" type="ORF">NDU88_001865</name>
</gene>
<sequence>MPQNLLQPKQRPAVLEAPLRQGLWVGLRCGSAEPLGVACIRCLRSNSPRSAHKAVQGIRCNPTGLSQCGRGTTECVQGRLPPRGRGLLTASLIIAPTGEGAPAVIGMQ</sequence>
<organism evidence="1 2">
    <name type="scientific">Pleurodeles waltl</name>
    <name type="common">Iberian ribbed newt</name>
    <dbReference type="NCBI Taxonomy" id="8319"/>
    <lineage>
        <taxon>Eukaryota</taxon>
        <taxon>Metazoa</taxon>
        <taxon>Chordata</taxon>
        <taxon>Craniata</taxon>
        <taxon>Vertebrata</taxon>
        <taxon>Euteleostomi</taxon>
        <taxon>Amphibia</taxon>
        <taxon>Batrachia</taxon>
        <taxon>Caudata</taxon>
        <taxon>Salamandroidea</taxon>
        <taxon>Salamandridae</taxon>
        <taxon>Pleurodelinae</taxon>
        <taxon>Pleurodeles</taxon>
    </lineage>
</organism>
<comment type="caution">
    <text evidence="1">The sequence shown here is derived from an EMBL/GenBank/DDBJ whole genome shotgun (WGS) entry which is preliminary data.</text>
</comment>
<evidence type="ECO:0000313" key="2">
    <source>
        <dbReference type="Proteomes" id="UP001066276"/>
    </source>
</evidence>
<dbReference type="EMBL" id="JANPWB010000013">
    <property type="protein sequence ID" value="KAJ1104453.1"/>
    <property type="molecule type" value="Genomic_DNA"/>
</dbReference>